<dbReference type="SMART" id="SM01088">
    <property type="entry name" value="Col_cuticle_N"/>
    <property type="match status" value="1"/>
</dbReference>
<dbReference type="GO" id="GO:0042302">
    <property type="term" value="F:structural constituent of cuticle"/>
    <property type="evidence" value="ECO:0007669"/>
    <property type="project" value="InterPro"/>
</dbReference>
<keyword evidence="7 9" id="KW-0472">Membrane</keyword>
<accession>A0A0B2VES5</accession>
<feature type="compositionally biased region" description="Pro residues" evidence="8">
    <location>
        <begin position="155"/>
        <end position="170"/>
    </location>
</feature>
<dbReference type="OMA" id="RHTASCA"/>
<dbReference type="Proteomes" id="UP000031036">
    <property type="component" value="Unassembled WGS sequence"/>
</dbReference>
<proteinExistence type="inferred from homology"/>
<feature type="region of interest" description="Disordered" evidence="8">
    <location>
        <begin position="102"/>
        <end position="311"/>
    </location>
</feature>
<keyword evidence="6 9" id="KW-1133">Transmembrane helix</keyword>
<comment type="caution">
    <text evidence="11">The sequence shown here is derived from an EMBL/GenBank/DDBJ whole genome shotgun (WGS) entry which is preliminary data.</text>
</comment>
<comment type="subcellular location">
    <subcellularLocation>
        <location evidence="1">Membrane</location>
        <topology evidence="1">Multi-pass membrane protein</topology>
    </subcellularLocation>
</comment>
<organism evidence="11 12">
    <name type="scientific">Toxocara canis</name>
    <name type="common">Canine roundworm</name>
    <dbReference type="NCBI Taxonomy" id="6265"/>
    <lineage>
        <taxon>Eukaryota</taxon>
        <taxon>Metazoa</taxon>
        <taxon>Ecdysozoa</taxon>
        <taxon>Nematoda</taxon>
        <taxon>Chromadorea</taxon>
        <taxon>Rhabditida</taxon>
        <taxon>Spirurina</taxon>
        <taxon>Ascaridomorpha</taxon>
        <taxon>Ascaridoidea</taxon>
        <taxon>Toxocaridae</taxon>
        <taxon>Toxocara</taxon>
    </lineage>
</organism>
<feature type="transmembrane region" description="Helical" evidence="9">
    <location>
        <begin position="660"/>
        <end position="682"/>
    </location>
</feature>
<dbReference type="STRING" id="6265.A0A0B2VES5"/>
<dbReference type="Pfam" id="PF01484">
    <property type="entry name" value="Col_cuticle_N"/>
    <property type="match status" value="1"/>
</dbReference>
<evidence type="ECO:0000313" key="12">
    <source>
        <dbReference type="Proteomes" id="UP000031036"/>
    </source>
</evidence>
<evidence type="ECO:0000259" key="10">
    <source>
        <dbReference type="SMART" id="SM01088"/>
    </source>
</evidence>
<dbReference type="GO" id="GO:0016020">
    <property type="term" value="C:membrane"/>
    <property type="evidence" value="ECO:0007669"/>
    <property type="project" value="UniProtKB-SubCell"/>
</dbReference>
<protein>
    <submittedName>
        <fullName evidence="11">Cuticle collagen dpy-5</fullName>
    </submittedName>
</protein>
<dbReference type="OrthoDB" id="1856718at2759"/>
<feature type="transmembrane region" description="Helical" evidence="9">
    <location>
        <begin position="428"/>
        <end position="455"/>
    </location>
</feature>
<feature type="transmembrane region" description="Helical" evidence="9">
    <location>
        <begin position="370"/>
        <end position="389"/>
    </location>
</feature>
<feature type="transmembrane region" description="Helical" evidence="9">
    <location>
        <begin position="587"/>
        <end position="609"/>
    </location>
</feature>
<dbReference type="PANTHER" id="PTHR24637">
    <property type="entry name" value="COLLAGEN"/>
    <property type="match status" value="1"/>
</dbReference>
<evidence type="ECO:0000256" key="9">
    <source>
        <dbReference type="SAM" id="Phobius"/>
    </source>
</evidence>
<evidence type="ECO:0000313" key="11">
    <source>
        <dbReference type="EMBL" id="KHN79515.1"/>
    </source>
</evidence>
<dbReference type="Pfam" id="PF01733">
    <property type="entry name" value="Nucleoside_tran"/>
    <property type="match status" value="2"/>
</dbReference>
<evidence type="ECO:0000256" key="8">
    <source>
        <dbReference type="SAM" id="MobiDB-lite"/>
    </source>
</evidence>
<feature type="compositionally biased region" description="Pro residues" evidence="8">
    <location>
        <begin position="185"/>
        <end position="208"/>
    </location>
</feature>
<feature type="compositionally biased region" description="Gly residues" evidence="8">
    <location>
        <begin position="275"/>
        <end position="284"/>
    </location>
</feature>
<dbReference type="InterPro" id="IPR002259">
    <property type="entry name" value="Eqnu_transpt"/>
</dbReference>
<reference evidence="11 12" key="1">
    <citation type="submission" date="2014-11" db="EMBL/GenBank/DDBJ databases">
        <title>Genetic blueprint of the zoonotic pathogen Toxocara canis.</title>
        <authorList>
            <person name="Zhu X.-Q."/>
            <person name="Korhonen P.K."/>
            <person name="Cai H."/>
            <person name="Young N.D."/>
            <person name="Nejsum P."/>
            <person name="von Samson-Himmelstjerna G."/>
            <person name="Boag P.R."/>
            <person name="Tan P."/>
            <person name="Li Q."/>
            <person name="Min J."/>
            <person name="Yang Y."/>
            <person name="Wang X."/>
            <person name="Fang X."/>
            <person name="Hall R.S."/>
            <person name="Hofmann A."/>
            <person name="Sternberg P.W."/>
            <person name="Jex A.R."/>
            <person name="Gasser R.B."/>
        </authorList>
    </citation>
    <scope>NUCLEOTIDE SEQUENCE [LARGE SCALE GENOMIC DNA]</scope>
    <source>
        <strain evidence="11">PN_DK_2014</strain>
    </source>
</reference>
<comment type="similarity">
    <text evidence="2">Belongs to the SLC29A/ENT transporter (TC 2.A.57) family.</text>
</comment>
<feature type="transmembrane region" description="Helical" evidence="9">
    <location>
        <begin position="496"/>
        <end position="517"/>
    </location>
</feature>
<dbReference type="EMBL" id="JPKZ01001900">
    <property type="protein sequence ID" value="KHN79515.1"/>
    <property type="molecule type" value="Genomic_DNA"/>
</dbReference>
<keyword evidence="5" id="KW-0677">Repeat</keyword>
<gene>
    <name evidence="11" type="primary">dpy-5</name>
    <name evidence="11" type="ORF">Tcan_13678</name>
</gene>
<keyword evidence="12" id="KW-1185">Reference proteome</keyword>
<dbReference type="InterPro" id="IPR002486">
    <property type="entry name" value="Col_cuticle_N"/>
</dbReference>
<dbReference type="GO" id="GO:0005581">
    <property type="term" value="C:collagen trimer"/>
    <property type="evidence" value="ECO:0007669"/>
    <property type="project" value="UniProtKB-KW"/>
</dbReference>
<evidence type="ECO:0000256" key="4">
    <source>
        <dbReference type="ARBA" id="ARBA00022692"/>
    </source>
</evidence>
<evidence type="ECO:0000256" key="6">
    <source>
        <dbReference type="ARBA" id="ARBA00022989"/>
    </source>
</evidence>
<dbReference type="GO" id="GO:0005337">
    <property type="term" value="F:nucleoside transmembrane transporter activity"/>
    <property type="evidence" value="ECO:0007669"/>
    <property type="project" value="InterPro"/>
</dbReference>
<evidence type="ECO:0000256" key="1">
    <source>
        <dbReference type="ARBA" id="ARBA00004141"/>
    </source>
</evidence>
<keyword evidence="4 9" id="KW-0812">Transmembrane</keyword>
<sequence length="683" mass="72916">MSVRIWVTLGALISALVIATSLVVVGKLFHDLNNLYYEVLDDVHDFKSLANDAWDEIMSVHAMGRAAQLDGYSQKRSSIFDEIMHKSKRSVRRHTASCACAAPPNRCARGPPGQQGDPGVPGEPGPRGLDGRPGPPGIQLVFGRGTRGGCIKCPMGPPGPRGMDGPPGPEGPMGQPGRYGGAGLPGPPGIEGPPGDQGPPGEPGPMGPPGKRGAPGKVANRIPGPRGPPGLPGHPGRPGPRGEIGSSGAPGPRGQMGPPGHLGLRGEMGPRGPPGEQGGPGKDGGYCPCPPRSNAEPLQQIPMPPSPPKMYPMARKRVVAARRHRARVMKKLAGAATKKYFHYKLRNVTEDMDNASSIANRTELQKSYEGWVTITSSTSCIIGAAFNLLTTDRLSNSFRVISGHVTVLISLIPTVALTFIYTDYVQELFFWFSMFLAALASLGSTGLLGCGLLGYSARFPAVYMQAVMLGQSVAGILSSLLSIFCQAFTSNSLLNGRVFFIIATLWTLASAFVYIWLVRSPNTIIIMNSEDVQSSNVEQSRSLLLDADENTEDSHLDATDDLLRFRPPEPISLKKQTERILTQEGRLLLMLSLSRFALVPLLLLCNVYPRSHSETLFHNDAIFILLMALFALSNGLFFTSASVSATRKVDEDLRELTGSLIGMVAMVSSLMGSIFGALLVMVV</sequence>
<keyword evidence="11" id="KW-0176">Collagen</keyword>
<feature type="compositionally biased region" description="Pro residues" evidence="8">
    <location>
        <begin position="225"/>
        <end position="238"/>
    </location>
</feature>
<evidence type="ECO:0000256" key="2">
    <source>
        <dbReference type="ARBA" id="ARBA00007965"/>
    </source>
</evidence>
<evidence type="ECO:0000256" key="3">
    <source>
        <dbReference type="ARBA" id="ARBA00022448"/>
    </source>
</evidence>
<dbReference type="AlphaFoldDB" id="A0A0B2VES5"/>
<name>A0A0B2VES5_TOXCA</name>
<feature type="compositionally biased region" description="Low complexity" evidence="8">
    <location>
        <begin position="102"/>
        <end position="120"/>
    </location>
</feature>
<evidence type="ECO:0000256" key="5">
    <source>
        <dbReference type="ARBA" id="ARBA00022737"/>
    </source>
</evidence>
<feature type="transmembrane region" description="Helical" evidence="9">
    <location>
        <begin position="401"/>
        <end position="422"/>
    </location>
</feature>
<keyword evidence="3" id="KW-0813">Transport</keyword>
<dbReference type="PANTHER" id="PTHR24637:SF236">
    <property type="entry name" value="NEMATODE CUTICLE COLLAGEN N-TERMINAL DOMAIN-CONTAINING PROTEIN"/>
    <property type="match status" value="1"/>
</dbReference>
<feature type="domain" description="Nematode cuticle collagen N-terminal" evidence="10">
    <location>
        <begin position="5"/>
        <end position="57"/>
    </location>
</feature>
<feature type="transmembrane region" description="Helical" evidence="9">
    <location>
        <begin position="462"/>
        <end position="484"/>
    </location>
</feature>
<feature type="transmembrane region" description="Helical" evidence="9">
    <location>
        <begin position="621"/>
        <end position="639"/>
    </location>
</feature>
<evidence type="ECO:0000256" key="7">
    <source>
        <dbReference type="ARBA" id="ARBA00023136"/>
    </source>
</evidence>